<evidence type="ECO:0000313" key="2">
    <source>
        <dbReference type="Proteomes" id="UP001276150"/>
    </source>
</evidence>
<reference evidence="1 2" key="1">
    <citation type="submission" date="2022-11" db="EMBL/GenBank/DDBJ databases">
        <title>Deinococcus ZS9-10, Low Temperature and Draught-tolerating, UV-resistant Bacteria from Continental Antarctica.</title>
        <authorList>
            <person name="Cheng L."/>
        </authorList>
    </citation>
    <scope>NUCLEOTIDE SEQUENCE [LARGE SCALE GENOMIC DNA]</scope>
    <source>
        <strain evidence="1 2">ZS9-10</strain>
    </source>
</reference>
<proteinExistence type="predicted"/>
<gene>
    <name evidence="1" type="ORF">ORD21_03295</name>
</gene>
<dbReference type="RefSeq" id="WP_317638930.1">
    <property type="nucleotide sequence ID" value="NZ_JAPMIV010000003.1"/>
</dbReference>
<comment type="caution">
    <text evidence="1">The sequence shown here is derived from an EMBL/GenBank/DDBJ whole genome shotgun (WGS) entry which is preliminary data.</text>
</comment>
<dbReference type="Proteomes" id="UP001276150">
    <property type="component" value="Unassembled WGS sequence"/>
</dbReference>
<name>A0ABU4DMF9_9DEIO</name>
<evidence type="ECO:0008006" key="3">
    <source>
        <dbReference type="Google" id="ProtNLM"/>
    </source>
</evidence>
<dbReference type="EMBL" id="JAPMIV010000003">
    <property type="protein sequence ID" value="MDV6373622.1"/>
    <property type="molecule type" value="Genomic_DNA"/>
</dbReference>
<sequence length="74" mass="7986">MTTGKQSIIIDSSTLVRYLGGTPDGARAWADLNSEERKRRATVAAQYLDGAALWSLTEAHTLLYDHAGGSPRPV</sequence>
<organism evidence="1 2">
    <name type="scientific">Deinococcus arenicola</name>
    <dbReference type="NCBI Taxonomy" id="2994950"/>
    <lineage>
        <taxon>Bacteria</taxon>
        <taxon>Thermotogati</taxon>
        <taxon>Deinococcota</taxon>
        <taxon>Deinococci</taxon>
        <taxon>Deinococcales</taxon>
        <taxon>Deinococcaceae</taxon>
        <taxon>Deinococcus</taxon>
    </lineage>
</organism>
<accession>A0ABU4DMF9</accession>
<keyword evidence="2" id="KW-1185">Reference proteome</keyword>
<evidence type="ECO:0000313" key="1">
    <source>
        <dbReference type="EMBL" id="MDV6373622.1"/>
    </source>
</evidence>
<protein>
    <recommendedName>
        <fullName evidence="3">PIN domain-containing protein</fullName>
    </recommendedName>
</protein>